<evidence type="ECO:0000259" key="1">
    <source>
        <dbReference type="Pfam" id="PF10551"/>
    </source>
</evidence>
<evidence type="ECO:0000313" key="3">
    <source>
        <dbReference type="Proteomes" id="UP001146120"/>
    </source>
</evidence>
<protein>
    <recommendedName>
        <fullName evidence="1">MULE transposase domain-containing protein</fullName>
    </recommendedName>
</protein>
<organism evidence="2 3">
    <name type="scientific">Lagenidium giganteum</name>
    <dbReference type="NCBI Taxonomy" id="4803"/>
    <lineage>
        <taxon>Eukaryota</taxon>
        <taxon>Sar</taxon>
        <taxon>Stramenopiles</taxon>
        <taxon>Oomycota</taxon>
        <taxon>Peronosporomycetes</taxon>
        <taxon>Pythiales</taxon>
        <taxon>Pythiaceae</taxon>
    </lineage>
</organism>
<reference evidence="2" key="1">
    <citation type="submission" date="2022-11" db="EMBL/GenBank/DDBJ databases">
        <authorList>
            <person name="Morgan W.R."/>
            <person name="Tartar A."/>
        </authorList>
    </citation>
    <scope>NUCLEOTIDE SEQUENCE</scope>
    <source>
        <strain evidence="2">ARSEF 373</strain>
    </source>
</reference>
<dbReference type="PANTHER" id="PTHR33977:SF1">
    <property type="entry name" value="ZINC ION BINDING PROTEIN"/>
    <property type="match status" value="1"/>
</dbReference>
<sequence length="250" mass="28603">MDQNPSAFVFHFDATYKTNKCGYPLFVCGISDVSRTFFPVAFFVSSQQTAPQYAMALTALQKVFEAVVGKDLTLQHFMGDADLAQYSAFGKHAQFLMCYFHVLQNVKKRMGTCPTASAAVHKYIYKMHFARSFGDLQSISAEAVMEWTRHPSLESFIPYFHSQWMASDMWRWQAYHTPPGMAVTNNPIESFNRIIKDSVTLRVRLSLGALINCMRLHDCCRFDDQMLSVTHHDHVFRPVVVQSNLFEKAV</sequence>
<accession>A0AAV2Z451</accession>
<dbReference type="EMBL" id="DAKRPA010000043">
    <property type="protein sequence ID" value="DBA01703.1"/>
    <property type="molecule type" value="Genomic_DNA"/>
</dbReference>
<feature type="domain" description="MULE transposase" evidence="1">
    <location>
        <begin position="9"/>
        <end position="105"/>
    </location>
</feature>
<dbReference type="AlphaFoldDB" id="A0AAV2Z451"/>
<name>A0AAV2Z451_9STRA</name>
<proteinExistence type="predicted"/>
<dbReference type="InterPro" id="IPR018289">
    <property type="entry name" value="MULE_transposase_dom"/>
</dbReference>
<dbReference type="Pfam" id="PF10551">
    <property type="entry name" value="MULE"/>
    <property type="match status" value="1"/>
</dbReference>
<keyword evidence="3" id="KW-1185">Reference proteome</keyword>
<reference evidence="2" key="2">
    <citation type="journal article" date="2023" name="Microbiol Resour">
        <title>Decontamination and Annotation of the Draft Genome Sequence of the Oomycete Lagenidium giganteum ARSEF 373.</title>
        <authorList>
            <person name="Morgan W.R."/>
            <person name="Tartar A."/>
        </authorList>
    </citation>
    <scope>NUCLEOTIDE SEQUENCE</scope>
    <source>
        <strain evidence="2">ARSEF 373</strain>
    </source>
</reference>
<dbReference type="Proteomes" id="UP001146120">
    <property type="component" value="Unassembled WGS sequence"/>
</dbReference>
<evidence type="ECO:0000313" key="2">
    <source>
        <dbReference type="EMBL" id="DBA01703.1"/>
    </source>
</evidence>
<dbReference type="PANTHER" id="PTHR33977">
    <property type="entry name" value="ZINC ION BINDING PROTEIN"/>
    <property type="match status" value="1"/>
</dbReference>
<gene>
    <name evidence="2" type="ORF">N0F65_010354</name>
</gene>
<comment type="caution">
    <text evidence="2">The sequence shown here is derived from an EMBL/GenBank/DDBJ whole genome shotgun (WGS) entry which is preliminary data.</text>
</comment>